<feature type="region of interest" description="Disordered" evidence="2">
    <location>
        <begin position="221"/>
        <end position="246"/>
    </location>
</feature>
<sequence>MVGHDELVRRFAARCFSENWPVVLGVAEAIRSQGRVVPQVSDVQVVEEFFKAHVPVAVWESALGYADAVVEEWEVAAGGVSQREKARRSRTALTALLEGDSSALMQQGAHGGLENAQMELMAAKAAVSQTKDHRQRAEAEAKVAKAQARVQEHQDKARARRLAALMVVLGREYSLAEEYEQVVALADGCVDPDDARGDDQQHGEDEADQDVAAFISGEVPTLEKQSEGDGSAAKMQGSILPKFLKK</sequence>
<comment type="caution">
    <text evidence="3">The sequence shown here is derived from an EMBL/GenBank/DDBJ whole genome shotgun (WGS) entry which is preliminary data.</text>
</comment>
<gene>
    <name evidence="3" type="ORF">Cocul_00885</name>
</gene>
<dbReference type="EMBL" id="LKST01000002">
    <property type="protein sequence ID" value="KQB84089.1"/>
    <property type="molecule type" value="Genomic_DNA"/>
</dbReference>
<feature type="coiled-coil region" evidence="1">
    <location>
        <begin position="113"/>
        <end position="156"/>
    </location>
</feature>
<proteinExistence type="predicted"/>
<dbReference type="AlphaFoldDB" id="A0A0Q0TYB7"/>
<evidence type="ECO:0000313" key="3">
    <source>
        <dbReference type="EMBL" id="KQB84089.1"/>
    </source>
</evidence>
<name>A0A0Q0TYB7_9CORY</name>
<keyword evidence="1" id="KW-0175">Coiled coil</keyword>
<feature type="compositionally biased region" description="Basic and acidic residues" evidence="2">
    <location>
        <begin position="193"/>
        <end position="204"/>
    </location>
</feature>
<evidence type="ECO:0000256" key="1">
    <source>
        <dbReference type="SAM" id="Coils"/>
    </source>
</evidence>
<organism evidence="3 4">
    <name type="scientific">Corynebacterium oculi</name>
    <dbReference type="NCBI Taxonomy" id="1544416"/>
    <lineage>
        <taxon>Bacteria</taxon>
        <taxon>Bacillati</taxon>
        <taxon>Actinomycetota</taxon>
        <taxon>Actinomycetes</taxon>
        <taxon>Mycobacteriales</taxon>
        <taxon>Corynebacteriaceae</taxon>
        <taxon>Corynebacterium</taxon>
    </lineage>
</organism>
<keyword evidence="4" id="KW-1185">Reference proteome</keyword>
<feature type="region of interest" description="Disordered" evidence="2">
    <location>
        <begin position="190"/>
        <end position="209"/>
    </location>
</feature>
<dbReference type="Proteomes" id="UP000050517">
    <property type="component" value="Unassembled WGS sequence"/>
</dbReference>
<accession>A0A0Q0TYB7</accession>
<dbReference type="PATRIC" id="fig|1544416.3.peg.886"/>
<protein>
    <submittedName>
        <fullName evidence="3">Uncharacterized protein</fullName>
    </submittedName>
</protein>
<reference evidence="3 4" key="1">
    <citation type="submission" date="2015-10" db="EMBL/GenBank/DDBJ databases">
        <title>Corynebacteirum lowii and Corynebacterium oculi species nova, derived from human clinical disease and and emended description of Corynebacterium mastiditis.</title>
        <authorList>
            <person name="Bernard K."/>
            <person name="Pacheco A.L."/>
            <person name="Mcdougall C."/>
            <person name="Burtx T."/>
            <person name="Weibe D."/>
            <person name="Tyler S."/>
            <person name="Olson A.B."/>
            <person name="Cnockaert M."/>
            <person name="Eguchi H."/>
            <person name="Kuwahara T."/>
            <person name="Nakayama-Imaohji H."/>
            <person name="Boudewijins M."/>
            <person name="Van Hoecke F."/>
            <person name="Bernier A.-M."/>
            <person name="Vandamme P."/>
        </authorList>
    </citation>
    <scope>NUCLEOTIDE SEQUENCE [LARGE SCALE GENOMIC DNA]</scope>
    <source>
        <strain evidence="3 4">NML 130210</strain>
    </source>
</reference>
<evidence type="ECO:0000313" key="4">
    <source>
        <dbReference type="Proteomes" id="UP000050517"/>
    </source>
</evidence>
<evidence type="ECO:0000256" key="2">
    <source>
        <dbReference type="SAM" id="MobiDB-lite"/>
    </source>
</evidence>